<sequence length="100" mass="10818">MLINPEVIAVPLPENSDDLALKFPKVFSVCAVTRAMAERQKLEAEVELSDSFLVDCSASPTASPEVPARSVLPQLDSKVCMSREQLVADQKRDGITSSSL</sequence>
<organism evidence="1 2">
    <name type="scientific">Merluccius polli</name>
    <name type="common">Benguela hake</name>
    <name type="synonym">Merluccius cadenati</name>
    <dbReference type="NCBI Taxonomy" id="89951"/>
    <lineage>
        <taxon>Eukaryota</taxon>
        <taxon>Metazoa</taxon>
        <taxon>Chordata</taxon>
        <taxon>Craniata</taxon>
        <taxon>Vertebrata</taxon>
        <taxon>Euteleostomi</taxon>
        <taxon>Actinopterygii</taxon>
        <taxon>Neopterygii</taxon>
        <taxon>Teleostei</taxon>
        <taxon>Neoteleostei</taxon>
        <taxon>Acanthomorphata</taxon>
        <taxon>Zeiogadaria</taxon>
        <taxon>Gadariae</taxon>
        <taxon>Gadiformes</taxon>
        <taxon>Gadoidei</taxon>
        <taxon>Merlucciidae</taxon>
        <taxon>Merluccius</taxon>
    </lineage>
</organism>
<dbReference type="AlphaFoldDB" id="A0AA47MB84"/>
<comment type="caution">
    <text evidence="1">The sequence shown here is derived from an EMBL/GenBank/DDBJ whole genome shotgun (WGS) entry which is preliminary data.</text>
</comment>
<protein>
    <submittedName>
        <fullName evidence="1">Uncharacterized protein</fullName>
    </submittedName>
</protein>
<accession>A0AA47MB84</accession>
<keyword evidence="2" id="KW-1185">Reference proteome</keyword>
<dbReference type="EMBL" id="JAOPHQ010005005">
    <property type="protein sequence ID" value="KAK0137069.1"/>
    <property type="molecule type" value="Genomic_DNA"/>
</dbReference>
<evidence type="ECO:0000313" key="1">
    <source>
        <dbReference type="EMBL" id="KAK0137069.1"/>
    </source>
</evidence>
<evidence type="ECO:0000313" key="2">
    <source>
        <dbReference type="Proteomes" id="UP001174136"/>
    </source>
</evidence>
<proteinExistence type="predicted"/>
<dbReference type="Proteomes" id="UP001174136">
    <property type="component" value="Unassembled WGS sequence"/>
</dbReference>
<name>A0AA47MB84_MERPO</name>
<reference evidence="1" key="1">
    <citation type="journal article" date="2023" name="Front. Mar. Sci.">
        <title>A new Merluccius polli reference genome to investigate the effects of global change in West African waters.</title>
        <authorList>
            <person name="Mateo J.L."/>
            <person name="Blanco-Fernandez C."/>
            <person name="Garcia-Vazquez E."/>
            <person name="Machado-Schiaffino G."/>
        </authorList>
    </citation>
    <scope>NUCLEOTIDE SEQUENCE</scope>
    <source>
        <strain evidence="1">C29</strain>
        <tissue evidence="1">Fin</tissue>
    </source>
</reference>
<gene>
    <name evidence="1" type="ORF">N1851_026731</name>
</gene>